<keyword evidence="1" id="KW-1133">Transmembrane helix</keyword>
<gene>
    <name evidence="2" type="ORF">ODALV1_LOCUS28472</name>
</gene>
<organism evidence="2 3">
    <name type="scientific">Orchesella dallaii</name>
    <dbReference type="NCBI Taxonomy" id="48710"/>
    <lineage>
        <taxon>Eukaryota</taxon>
        <taxon>Metazoa</taxon>
        <taxon>Ecdysozoa</taxon>
        <taxon>Arthropoda</taxon>
        <taxon>Hexapoda</taxon>
        <taxon>Collembola</taxon>
        <taxon>Entomobryomorpha</taxon>
        <taxon>Entomobryoidea</taxon>
        <taxon>Orchesellidae</taxon>
        <taxon>Orchesellinae</taxon>
        <taxon>Orchesella</taxon>
    </lineage>
</organism>
<reference evidence="2 3" key="1">
    <citation type="submission" date="2024-08" db="EMBL/GenBank/DDBJ databases">
        <authorList>
            <person name="Cucini C."/>
            <person name="Frati F."/>
        </authorList>
    </citation>
    <scope>NUCLEOTIDE SEQUENCE [LARGE SCALE GENOMIC DNA]</scope>
</reference>
<evidence type="ECO:0000256" key="1">
    <source>
        <dbReference type="SAM" id="Phobius"/>
    </source>
</evidence>
<protein>
    <submittedName>
        <fullName evidence="2">Uncharacterized protein</fullName>
    </submittedName>
</protein>
<keyword evidence="1" id="KW-0812">Transmembrane</keyword>
<proteinExistence type="predicted"/>
<name>A0ABP1S1G0_9HEXA</name>
<evidence type="ECO:0000313" key="2">
    <source>
        <dbReference type="EMBL" id="CAL8140887.1"/>
    </source>
</evidence>
<feature type="non-terminal residue" evidence="2">
    <location>
        <position position="72"/>
    </location>
</feature>
<dbReference type="Proteomes" id="UP001642540">
    <property type="component" value="Unassembled WGS sequence"/>
</dbReference>
<feature type="transmembrane region" description="Helical" evidence="1">
    <location>
        <begin position="12"/>
        <end position="36"/>
    </location>
</feature>
<comment type="caution">
    <text evidence="2">The sequence shown here is derived from an EMBL/GenBank/DDBJ whole genome shotgun (WGS) entry which is preliminary data.</text>
</comment>
<evidence type="ECO:0000313" key="3">
    <source>
        <dbReference type="Proteomes" id="UP001642540"/>
    </source>
</evidence>
<keyword evidence="3" id="KW-1185">Reference proteome</keyword>
<sequence>MRPLIPLHSKFGGYILVENFVLASIVTLLLICLFVLKKNKWNKEVRSKQRLPGPGQHFLGSITNIFALRNMT</sequence>
<dbReference type="EMBL" id="CAXLJM020000141">
    <property type="protein sequence ID" value="CAL8140887.1"/>
    <property type="molecule type" value="Genomic_DNA"/>
</dbReference>
<keyword evidence="1" id="KW-0472">Membrane</keyword>
<accession>A0ABP1S1G0</accession>